<accession>A0A6C0HTP2</accession>
<protein>
    <submittedName>
        <fullName evidence="1">Uncharacterized protein</fullName>
    </submittedName>
</protein>
<proteinExistence type="predicted"/>
<sequence length="40" mass="4832">MYKVGMSEKLMKKYINIFTLLHNEYFLKFTKGINSYNPLI</sequence>
<dbReference type="AlphaFoldDB" id="A0A6C0HTP2"/>
<dbReference type="EMBL" id="MN740011">
    <property type="protein sequence ID" value="QHT83760.1"/>
    <property type="molecule type" value="Genomic_DNA"/>
</dbReference>
<organism evidence="1">
    <name type="scientific">viral metagenome</name>
    <dbReference type="NCBI Taxonomy" id="1070528"/>
    <lineage>
        <taxon>unclassified sequences</taxon>
        <taxon>metagenomes</taxon>
        <taxon>organismal metagenomes</taxon>
    </lineage>
</organism>
<evidence type="ECO:0000313" key="1">
    <source>
        <dbReference type="EMBL" id="QHT83760.1"/>
    </source>
</evidence>
<name>A0A6C0HTP2_9ZZZZ</name>
<reference evidence="1" key="1">
    <citation type="journal article" date="2020" name="Nature">
        <title>Giant virus diversity and host interactions through global metagenomics.</title>
        <authorList>
            <person name="Schulz F."/>
            <person name="Roux S."/>
            <person name="Paez-Espino D."/>
            <person name="Jungbluth S."/>
            <person name="Walsh D.A."/>
            <person name="Denef V.J."/>
            <person name="McMahon K.D."/>
            <person name="Konstantinidis K.T."/>
            <person name="Eloe-Fadrosh E.A."/>
            <person name="Kyrpides N.C."/>
            <person name="Woyke T."/>
        </authorList>
    </citation>
    <scope>NUCLEOTIDE SEQUENCE</scope>
    <source>
        <strain evidence="1">GVMAG-M-3300023184-168</strain>
    </source>
</reference>